<evidence type="ECO:0000256" key="2">
    <source>
        <dbReference type="ARBA" id="ARBA00022763"/>
    </source>
</evidence>
<keyword evidence="4" id="KW-0539">Nucleus</keyword>
<sequence length="225" mass="24919">MSHSTPRKEPENCVCFFRLTEIGKGDSAASMCFLVADVFPEQSHGISMSVSRASEAWTGELKGRDLELLLKASGYHSWKAFCQDTKAALTDLQDKSDYHITAETTMKARKPALRVSWSKTVRNKKEEIGTIVLSKSPVTASETKKFLKLAVARATKVSRRSVDLKVSIDALDAPFESAVEAAKQIVQERQREYISILSKTKLLLDAKSEFADSISSANNELDVSR</sequence>
<keyword evidence="2" id="KW-0227">DNA damage</keyword>
<evidence type="ECO:0000313" key="6">
    <source>
        <dbReference type="Proteomes" id="UP000186922"/>
    </source>
</evidence>
<comment type="subcellular location">
    <subcellularLocation>
        <location evidence="1">Nucleus</location>
    </subcellularLocation>
</comment>
<evidence type="ECO:0000256" key="1">
    <source>
        <dbReference type="ARBA" id="ARBA00004123"/>
    </source>
</evidence>
<comment type="caution">
    <text evidence="5">The sequence shown here is derived from an EMBL/GenBank/DDBJ whole genome shotgun (WGS) entry which is preliminary data.</text>
</comment>
<organism evidence="5 6">
    <name type="scientific">Ramazzottius varieornatus</name>
    <name type="common">Water bear</name>
    <name type="synonym">Tardigrade</name>
    <dbReference type="NCBI Taxonomy" id="947166"/>
    <lineage>
        <taxon>Eukaryota</taxon>
        <taxon>Metazoa</taxon>
        <taxon>Ecdysozoa</taxon>
        <taxon>Tardigrada</taxon>
        <taxon>Eutardigrada</taxon>
        <taxon>Parachela</taxon>
        <taxon>Hypsibioidea</taxon>
        <taxon>Ramazzottiidae</taxon>
        <taxon>Ramazzottius</taxon>
    </lineage>
</organism>
<dbReference type="EMBL" id="BDGG01000009">
    <property type="protein sequence ID" value="GAV03222.1"/>
    <property type="molecule type" value="Genomic_DNA"/>
</dbReference>
<dbReference type="GO" id="GO:0006303">
    <property type="term" value="P:double-strand break repair via nonhomologous end joining"/>
    <property type="evidence" value="ECO:0007669"/>
    <property type="project" value="UniProtKB-ARBA"/>
</dbReference>
<dbReference type="GO" id="GO:0005634">
    <property type="term" value="C:nucleus"/>
    <property type="evidence" value="ECO:0007669"/>
    <property type="project" value="UniProtKB-SubCell"/>
</dbReference>
<keyword evidence="6" id="KW-1185">Reference proteome</keyword>
<evidence type="ECO:0000256" key="3">
    <source>
        <dbReference type="ARBA" id="ARBA00023204"/>
    </source>
</evidence>
<dbReference type="AlphaFoldDB" id="A0A1D1VNR0"/>
<reference evidence="5 6" key="1">
    <citation type="journal article" date="2016" name="Nat. Commun.">
        <title>Extremotolerant tardigrade genome and improved radiotolerance of human cultured cells by tardigrade-unique protein.</title>
        <authorList>
            <person name="Hashimoto T."/>
            <person name="Horikawa D.D."/>
            <person name="Saito Y."/>
            <person name="Kuwahara H."/>
            <person name="Kozuka-Hata H."/>
            <person name="Shin-I T."/>
            <person name="Minakuchi Y."/>
            <person name="Ohishi K."/>
            <person name="Motoyama A."/>
            <person name="Aizu T."/>
            <person name="Enomoto A."/>
            <person name="Kondo K."/>
            <person name="Tanaka S."/>
            <person name="Hara Y."/>
            <person name="Koshikawa S."/>
            <person name="Sagara H."/>
            <person name="Miura T."/>
            <person name="Yokobori S."/>
            <person name="Miyagawa K."/>
            <person name="Suzuki Y."/>
            <person name="Kubo T."/>
            <person name="Oyama M."/>
            <person name="Kohara Y."/>
            <person name="Fujiyama A."/>
            <person name="Arakawa K."/>
            <person name="Katayama T."/>
            <person name="Toyoda A."/>
            <person name="Kunieda T."/>
        </authorList>
    </citation>
    <scope>NUCLEOTIDE SEQUENCE [LARGE SCALE GENOMIC DNA]</scope>
    <source>
        <strain evidence="5 6">YOKOZUNA-1</strain>
    </source>
</reference>
<accession>A0A1D1VNR0</accession>
<dbReference type="InterPro" id="IPR038051">
    <property type="entry name" value="XRCC4-like_N_sf"/>
</dbReference>
<keyword evidence="3" id="KW-0234">DNA repair</keyword>
<evidence type="ECO:0000313" key="5">
    <source>
        <dbReference type="EMBL" id="GAV03222.1"/>
    </source>
</evidence>
<dbReference type="Gene3D" id="2.170.210.10">
    <property type="entry name" value="DNA double-strand break repair and VJ recombination XRCC4, N-terminal"/>
    <property type="match status" value="1"/>
</dbReference>
<evidence type="ECO:0000256" key="4">
    <source>
        <dbReference type="ARBA" id="ARBA00023242"/>
    </source>
</evidence>
<protein>
    <submittedName>
        <fullName evidence="5">Uncharacterized protein</fullName>
    </submittedName>
</protein>
<dbReference type="Proteomes" id="UP000186922">
    <property type="component" value="Unassembled WGS sequence"/>
</dbReference>
<gene>
    <name evidence="5" type="primary">RvY_13681-1</name>
    <name evidence="5" type="synonym">RvY_13681.1</name>
    <name evidence="5" type="ORF">RvY_13681</name>
</gene>
<name>A0A1D1VNR0_RAMVA</name>
<proteinExistence type="predicted"/>